<name>A0A438MZY7_EXOME</name>
<dbReference type="Gene3D" id="1.20.1250.20">
    <property type="entry name" value="MFS general substrate transporter like domains"/>
    <property type="match status" value="2"/>
</dbReference>
<evidence type="ECO:0000256" key="7">
    <source>
        <dbReference type="SAM" id="Phobius"/>
    </source>
</evidence>
<dbReference type="OrthoDB" id="6730379at2759"/>
<evidence type="ECO:0000256" key="3">
    <source>
        <dbReference type="ARBA" id="ARBA00022692"/>
    </source>
</evidence>
<dbReference type="PANTHER" id="PTHR43791">
    <property type="entry name" value="PERMEASE-RELATED"/>
    <property type="match status" value="1"/>
</dbReference>
<dbReference type="AlphaFoldDB" id="A0A438MZY7"/>
<reference evidence="8 9" key="1">
    <citation type="submission" date="2017-03" db="EMBL/GenBank/DDBJ databases">
        <title>Genomes of endolithic fungi from Antarctica.</title>
        <authorList>
            <person name="Coleine C."/>
            <person name="Masonjones S."/>
            <person name="Stajich J.E."/>
        </authorList>
    </citation>
    <scope>NUCLEOTIDE SEQUENCE [LARGE SCALE GENOMIC DNA]</scope>
    <source>
        <strain evidence="8 9">CCFEE 6314</strain>
    </source>
</reference>
<protein>
    <recommendedName>
        <fullName evidence="10">Major facilitator superfamily (MFS) profile domain-containing protein</fullName>
    </recommendedName>
</protein>
<dbReference type="EMBL" id="NAJM01000033">
    <property type="protein sequence ID" value="RVX69004.1"/>
    <property type="molecule type" value="Genomic_DNA"/>
</dbReference>
<keyword evidence="5 7" id="KW-0472">Membrane</keyword>
<keyword evidence="4 7" id="KW-1133">Transmembrane helix</keyword>
<sequence>MADIEKTQEVHREDTNTSEKGQEELKRNVTVDTIHQDEAMKVLANYDGPEEWEEAEEKRVTRKIDKRLLPILMATYGLQYYDKAMISQAALFGLRTDLELINNRYSMSSAIFYLGFIVGAYPAIWMAQRYPIEKVASGIVFVWGVCLICTVACQTWQGIYAQRFFLGFLESGISPMFMLVVGQFYKKNEQALRMGAWYCCTGYVSIISPLINYVVIYFFMPPDPIRAKGFDARERYIAVARLRSNNSGVRNTHFKKQQVFELMIDIKFWLVFAMSFLMMIANGPVSTFAPIIISGFGFNTLNSLLLVMPAGLIIGTLEWFAPYLAYKIPNIRSWLVVGCEMGTVIASILLWALPRSAIGGLLFGVYILASFGGAYAVLMGMQIANTAGYTKRSVASSGIFIGYCLGNFVGPLLFKPEDAPAYAPGFMAVVITSAITAVLAVVYRYVCIWENKKRDKAGTMEGFEHAYDDDLTDMKNKQFRYIL</sequence>
<keyword evidence="2" id="KW-0813">Transport</keyword>
<evidence type="ECO:0000256" key="2">
    <source>
        <dbReference type="ARBA" id="ARBA00022448"/>
    </source>
</evidence>
<feature type="transmembrane region" description="Helical" evidence="7">
    <location>
        <begin position="110"/>
        <end position="128"/>
    </location>
</feature>
<evidence type="ECO:0008006" key="10">
    <source>
        <dbReference type="Google" id="ProtNLM"/>
    </source>
</evidence>
<dbReference type="Proteomes" id="UP000288859">
    <property type="component" value="Unassembled WGS sequence"/>
</dbReference>
<dbReference type="GO" id="GO:0022857">
    <property type="term" value="F:transmembrane transporter activity"/>
    <property type="evidence" value="ECO:0007669"/>
    <property type="project" value="InterPro"/>
</dbReference>
<evidence type="ECO:0000256" key="5">
    <source>
        <dbReference type="ARBA" id="ARBA00023136"/>
    </source>
</evidence>
<dbReference type="PANTHER" id="PTHR43791:SF35">
    <property type="entry name" value="MAJOR FACILITATOR SUPERFAMILY (MFS) PROFILE DOMAIN-CONTAINING PROTEIN"/>
    <property type="match status" value="1"/>
</dbReference>
<accession>A0A438MZY7</accession>
<evidence type="ECO:0000256" key="1">
    <source>
        <dbReference type="ARBA" id="ARBA00004141"/>
    </source>
</evidence>
<evidence type="ECO:0000256" key="6">
    <source>
        <dbReference type="SAM" id="MobiDB-lite"/>
    </source>
</evidence>
<comment type="subcellular location">
    <subcellularLocation>
        <location evidence="1">Membrane</location>
        <topology evidence="1">Multi-pass membrane protein</topology>
    </subcellularLocation>
</comment>
<dbReference type="Pfam" id="PF07690">
    <property type="entry name" value="MFS_1"/>
    <property type="match status" value="1"/>
</dbReference>
<feature type="transmembrane region" description="Helical" evidence="7">
    <location>
        <begin position="134"/>
        <end position="152"/>
    </location>
</feature>
<evidence type="ECO:0000313" key="8">
    <source>
        <dbReference type="EMBL" id="RVX69004.1"/>
    </source>
</evidence>
<feature type="transmembrane region" description="Helical" evidence="7">
    <location>
        <begin position="426"/>
        <end position="446"/>
    </location>
</feature>
<feature type="transmembrane region" description="Helical" evidence="7">
    <location>
        <begin position="333"/>
        <end position="352"/>
    </location>
</feature>
<dbReference type="InterPro" id="IPR011701">
    <property type="entry name" value="MFS"/>
</dbReference>
<evidence type="ECO:0000256" key="4">
    <source>
        <dbReference type="ARBA" id="ARBA00022989"/>
    </source>
</evidence>
<feature type="transmembrane region" description="Helical" evidence="7">
    <location>
        <begin position="393"/>
        <end position="414"/>
    </location>
</feature>
<dbReference type="VEuPathDB" id="FungiDB:PV10_03823"/>
<dbReference type="GO" id="GO:0016020">
    <property type="term" value="C:membrane"/>
    <property type="evidence" value="ECO:0007669"/>
    <property type="project" value="UniProtKB-SubCell"/>
</dbReference>
<organism evidence="8 9">
    <name type="scientific">Exophiala mesophila</name>
    <name type="common">Black yeast-like fungus</name>
    <dbReference type="NCBI Taxonomy" id="212818"/>
    <lineage>
        <taxon>Eukaryota</taxon>
        <taxon>Fungi</taxon>
        <taxon>Dikarya</taxon>
        <taxon>Ascomycota</taxon>
        <taxon>Pezizomycotina</taxon>
        <taxon>Eurotiomycetes</taxon>
        <taxon>Chaetothyriomycetidae</taxon>
        <taxon>Chaetothyriales</taxon>
        <taxon>Herpotrichiellaceae</taxon>
        <taxon>Exophiala</taxon>
    </lineage>
</organism>
<evidence type="ECO:0000313" key="9">
    <source>
        <dbReference type="Proteomes" id="UP000288859"/>
    </source>
</evidence>
<feature type="transmembrane region" description="Helical" evidence="7">
    <location>
        <begin position="268"/>
        <end position="293"/>
    </location>
</feature>
<feature type="transmembrane region" description="Helical" evidence="7">
    <location>
        <begin position="305"/>
        <end position="326"/>
    </location>
</feature>
<feature type="transmembrane region" description="Helical" evidence="7">
    <location>
        <begin position="195"/>
        <end position="219"/>
    </location>
</feature>
<keyword evidence="3 7" id="KW-0812">Transmembrane</keyword>
<gene>
    <name evidence="8" type="ORF">B0A52_08071</name>
</gene>
<dbReference type="SUPFAM" id="SSF103473">
    <property type="entry name" value="MFS general substrate transporter"/>
    <property type="match status" value="1"/>
</dbReference>
<comment type="caution">
    <text evidence="8">The sequence shown here is derived from an EMBL/GenBank/DDBJ whole genome shotgun (WGS) entry which is preliminary data.</text>
</comment>
<feature type="region of interest" description="Disordered" evidence="6">
    <location>
        <begin position="1"/>
        <end position="25"/>
    </location>
</feature>
<feature type="transmembrane region" description="Helical" evidence="7">
    <location>
        <begin position="358"/>
        <end position="381"/>
    </location>
</feature>
<proteinExistence type="predicted"/>
<dbReference type="InterPro" id="IPR036259">
    <property type="entry name" value="MFS_trans_sf"/>
</dbReference>